<dbReference type="RefSeq" id="WP_119761416.1">
    <property type="nucleotide sequence ID" value="NZ_QYUM01000003.1"/>
</dbReference>
<dbReference type="OrthoDB" id="512401at2"/>
<dbReference type="InterPro" id="IPR025701">
    <property type="entry name" value="UBQ-conjugat_E2_E"/>
</dbReference>
<keyword evidence="2" id="KW-1185">Reference proteome</keyword>
<dbReference type="EMBL" id="QYUM01000003">
    <property type="protein sequence ID" value="RJF90314.1"/>
    <property type="molecule type" value="Genomic_DNA"/>
</dbReference>
<dbReference type="Pfam" id="PF14462">
    <property type="entry name" value="Prok-E2_E"/>
    <property type="match status" value="1"/>
</dbReference>
<organism evidence="1 2">
    <name type="scientific">Sphingomonas cavernae</name>
    <dbReference type="NCBI Taxonomy" id="2320861"/>
    <lineage>
        <taxon>Bacteria</taxon>
        <taxon>Pseudomonadati</taxon>
        <taxon>Pseudomonadota</taxon>
        <taxon>Alphaproteobacteria</taxon>
        <taxon>Sphingomonadales</taxon>
        <taxon>Sphingomonadaceae</taxon>
        <taxon>Sphingomonas</taxon>
    </lineage>
</organism>
<comment type="caution">
    <text evidence="1">The sequence shown here is derived from an EMBL/GenBank/DDBJ whole genome shotgun (WGS) entry which is preliminary data.</text>
</comment>
<dbReference type="Proteomes" id="UP000286100">
    <property type="component" value="Unassembled WGS sequence"/>
</dbReference>
<accession>A0A418WJV6</accession>
<evidence type="ECO:0008006" key="3">
    <source>
        <dbReference type="Google" id="ProtNLM"/>
    </source>
</evidence>
<reference evidence="1 2" key="1">
    <citation type="submission" date="2018-09" db="EMBL/GenBank/DDBJ databases">
        <authorList>
            <person name="Zhu H."/>
        </authorList>
    </citation>
    <scope>NUCLEOTIDE SEQUENCE [LARGE SCALE GENOMIC DNA]</scope>
    <source>
        <strain evidence="1 2">K2R01-6</strain>
    </source>
</reference>
<evidence type="ECO:0000313" key="2">
    <source>
        <dbReference type="Proteomes" id="UP000286100"/>
    </source>
</evidence>
<gene>
    <name evidence="1" type="ORF">D3876_08600</name>
</gene>
<protein>
    <recommendedName>
        <fullName evidence="3">E2 family protein E</fullName>
    </recommendedName>
</protein>
<name>A0A418WJV6_9SPHN</name>
<dbReference type="AlphaFoldDB" id="A0A418WJV6"/>
<sequence length="127" mass="14236">MSGILTMQLEQLRERFGDVQSRPMASGTTLVAVRGVHLPEGWSKASTTIRFLIPPGYPFAQLDCFWADADLRLTGGAMPQSSAPNGIPETTEMGLWFSWHLTGAWNPNRDTLSSWMNVVIERMRQVR</sequence>
<evidence type="ECO:0000313" key="1">
    <source>
        <dbReference type="EMBL" id="RJF90314.1"/>
    </source>
</evidence>
<proteinExistence type="predicted"/>